<keyword evidence="2" id="KW-1185">Reference proteome</keyword>
<evidence type="ECO:0000313" key="2">
    <source>
        <dbReference type="Proteomes" id="UP001634394"/>
    </source>
</evidence>
<comment type="caution">
    <text evidence="1">The sequence shown here is derived from an EMBL/GenBank/DDBJ whole genome shotgun (WGS) entry which is preliminary data.</text>
</comment>
<evidence type="ECO:0000313" key="1">
    <source>
        <dbReference type="EMBL" id="KAL3866554.1"/>
    </source>
</evidence>
<name>A0ABD3VY55_SINWO</name>
<proteinExistence type="predicted"/>
<accession>A0ABD3VY55</accession>
<sequence length="118" mass="13703">MIETLYFDALKTLLKAMEPVNLAVENLSQDDAMLMSASTIAEFLFNKLSNLNNDISTKLLENLKCRVEEQLKNMSLTSCAYQRSICRPAKYHAKFRKKSAVSSIWRFQCRRYRQTVVK</sequence>
<dbReference type="EMBL" id="JBJQND010000009">
    <property type="protein sequence ID" value="KAL3866554.1"/>
    <property type="molecule type" value="Genomic_DNA"/>
</dbReference>
<dbReference type="Proteomes" id="UP001634394">
    <property type="component" value="Unassembled WGS sequence"/>
</dbReference>
<organism evidence="1 2">
    <name type="scientific">Sinanodonta woodiana</name>
    <name type="common">Chinese pond mussel</name>
    <name type="synonym">Anodonta woodiana</name>
    <dbReference type="NCBI Taxonomy" id="1069815"/>
    <lineage>
        <taxon>Eukaryota</taxon>
        <taxon>Metazoa</taxon>
        <taxon>Spiralia</taxon>
        <taxon>Lophotrochozoa</taxon>
        <taxon>Mollusca</taxon>
        <taxon>Bivalvia</taxon>
        <taxon>Autobranchia</taxon>
        <taxon>Heteroconchia</taxon>
        <taxon>Palaeoheterodonta</taxon>
        <taxon>Unionida</taxon>
        <taxon>Unionoidea</taxon>
        <taxon>Unionidae</taxon>
        <taxon>Unioninae</taxon>
        <taxon>Sinanodonta</taxon>
    </lineage>
</organism>
<protein>
    <submittedName>
        <fullName evidence="1">Uncharacterized protein</fullName>
    </submittedName>
</protein>
<reference evidence="1 2" key="1">
    <citation type="submission" date="2024-11" db="EMBL/GenBank/DDBJ databases">
        <title>Chromosome-level genome assembly of the freshwater bivalve Anodonta woodiana.</title>
        <authorList>
            <person name="Chen X."/>
        </authorList>
    </citation>
    <scope>NUCLEOTIDE SEQUENCE [LARGE SCALE GENOMIC DNA]</scope>
    <source>
        <strain evidence="1">MN2024</strain>
        <tissue evidence="1">Gills</tissue>
    </source>
</reference>
<gene>
    <name evidence="1" type="ORF">ACJMK2_043844</name>
</gene>
<dbReference type="AlphaFoldDB" id="A0ABD3VY55"/>